<evidence type="ECO:0000256" key="9">
    <source>
        <dbReference type="ARBA" id="ARBA00023274"/>
    </source>
</evidence>
<dbReference type="GO" id="GO:0005682">
    <property type="term" value="C:U5 snRNP"/>
    <property type="evidence" value="ECO:0007669"/>
    <property type="project" value="TreeGrafter"/>
</dbReference>
<dbReference type="EMBL" id="MBFS01000020">
    <property type="protein sequence ID" value="PVV05269.1"/>
    <property type="molecule type" value="Genomic_DNA"/>
</dbReference>
<dbReference type="GO" id="GO:0003723">
    <property type="term" value="F:RNA binding"/>
    <property type="evidence" value="ECO:0007669"/>
    <property type="project" value="UniProtKB-KW"/>
</dbReference>
<sequence>MTISKNKKMMGILNHRLRITLSDGRQFTGQMLAFDKHMNLVLSDCEELRRVKSSAKVDKDATTRVREIKRMLGLVILRGDTVVSLSVDGPPPVSVDAAHERARLAAMPVGPGLARPASRAVPLAAQPPMAAPPGLAGPVRGVGGPIPSMMQPRAPGIPPPGSFARPPPVGVPGMPQIPTPIPGPPPPGYRPAQPTIPGFRPMPPGVVPPPGAIPGMRPPPGGPGAPPPGYHPPPGYAPRPPPGH</sequence>
<dbReference type="GO" id="GO:0005687">
    <property type="term" value="C:U4 snRNP"/>
    <property type="evidence" value="ECO:0007669"/>
    <property type="project" value="TreeGrafter"/>
</dbReference>
<dbReference type="GO" id="GO:0000398">
    <property type="term" value="P:mRNA splicing, via spliceosome"/>
    <property type="evidence" value="ECO:0007669"/>
    <property type="project" value="TreeGrafter"/>
</dbReference>
<dbReference type="InterPro" id="IPR001163">
    <property type="entry name" value="Sm_dom_euk/arc"/>
</dbReference>
<evidence type="ECO:0000256" key="8">
    <source>
        <dbReference type="ARBA" id="ARBA00023242"/>
    </source>
</evidence>
<organism evidence="13 14">
    <name type="scientific">Smittium megazygosporum</name>
    <dbReference type="NCBI Taxonomy" id="133381"/>
    <lineage>
        <taxon>Eukaryota</taxon>
        <taxon>Fungi</taxon>
        <taxon>Fungi incertae sedis</taxon>
        <taxon>Zoopagomycota</taxon>
        <taxon>Kickxellomycotina</taxon>
        <taxon>Harpellomycetes</taxon>
        <taxon>Harpellales</taxon>
        <taxon>Legeriomycetaceae</taxon>
        <taxon>Smittium</taxon>
    </lineage>
</organism>
<comment type="similarity">
    <text evidence="3">Belongs to the snRNP SmB/SmN family.</text>
</comment>
<evidence type="ECO:0000256" key="4">
    <source>
        <dbReference type="ARBA" id="ARBA00022490"/>
    </source>
</evidence>
<accession>A0A2T9ZL06</accession>
<dbReference type="GO" id="GO:0005686">
    <property type="term" value="C:U2 snRNP"/>
    <property type="evidence" value="ECO:0007669"/>
    <property type="project" value="TreeGrafter"/>
</dbReference>
<dbReference type="PROSITE" id="PS52002">
    <property type="entry name" value="SM"/>
    <property type="match status" value="1"/>
</dbReference>
<dbReference type="GO" id="GO:0005685">
    <property type="term" value="C:U1 snRNP"/>
    <property type="evidence" value="ECO:0007669"/>
    <property type="project" value="TreeGrafter"/>
</dbReference>
<dbReference type="OrthoDB" id="2020720at2759"/>
<dbReference type="PANTHER" id="PTHR10701:SF0">
    <property type="entry name" value="SMALL NUCLEAR RIBONUCLEOPROTEIN-ASSOCIATED PROTEIN B"/>
    <property type="match status" value="1"/>
</dbReference>
<reference evidence="13 14" key="1">
    <citation type="journal article" date="2018" name="MBio">
        <title>Comparative Genomics Reveals the Core Gene Toolbox for the Fungus-Insect Symbiosis.</title>
        <authorList>
            <person name="Wang Y."/>
            <person name="Stata M."/>
            <person name="Wang W."/>
            <person name="Stajich J.E."/>
            <person name="White M.M."/>
            <person name="Moncalvo J.M."/>
        </authorList>
    </citation>
    <scope>NUCLEOTIDE SEQUENCE [LARGE SCALE GENOMIC DNA]</scope>
    <source>
        <strain evidence="13 14">SC-DP-2</strain>
    </source>
</reference>
<evidence type="ECO:0000259" key="12">
    <source>
        <dbReference type="PROSITE" id="PS52002"/>
    </source>
</evidence>
<dbReference type="GO" id="GO:0071013">
    <property type="term" value="C:catalytic step 2 spliceosome"/>
    <property type="evidence" value="ECO:0007669"/>
    <property type="project" value="TreeGrafter"/>
</dbReference>
<dbReference type="InterPro" id="IPR050914">
    <property type="entry name" value="snRNP_SmB/NAA38-like"/>
</dbReference>
<evidence type="ECO:0000256" key="1">
    <source>
        <dbReference type="ARBA" id="ARBA00004123"/>
    </source>
</evidence>
<comment type="caution">
    <text evidence="13">The sequence shown here is derived from an EMBL/GenBank/DDBJ whole genome shotgun (WGS) entry which is preliminary data.</text>
</comment>
<dbReference type="STRING" id="133381.A0A2T9ZL06"/>
<keyword evidence="5" id="KW-0507">mRNA processing</keyword>
<keyword evidence="14" id="KW-1185">Reference proteome</keyword>
<keyword evidence="7" id="KW-0508">mRNA splicing</keyword>
<protein>
    <recommendedName>
        <fullName evidence="10">Sm protein B</fullName>
    </recommendedName>
</protein>
<evidence type="ECO:0000256" key="3">
    <source>
        <dbReference type="ARBA" id="ARBA00009123"/>
    </source>
</evidence>
<dbReference type="PANTHER" id="PTHR10701">
    <property type="entry name" value="SMALL NUCLEAR RIBONUCLEOPROTEIN-ASSOCIATED PROTEIN B AND N"/>
    <property type="match status" value="1"/>
</dbReference>
<dbReference type="InterPro" id="IPR047575">
    <property type="entry name" value="Sm"/>
</dbReference>
<keyword evidence="4" id="KW-0963">Cytoplasm</keyword>
<dbReference type="CDD" id="cd01717">
    <property type="entry name" value="Sm_B"/>
    <property type="match status" value="1"/>
</dbReference>
<keyword evidence="9" id="KW-0687">Ribonucleoprotein</keyword>
<evidence type="ECO:0000313" key="13">
    <source>
        <dbReference type="EMBL" id="PVV05269.1"/>
    </source>
</evidence>
<dbReference type="GO" id="GO:0046540">
    <property type="term" value="C:U4/U6 x U5 tri-snRNP complex"/>
    <property type="evidence" value="ECO:0007669"/>
    <property type="project" value="TreeGrafter"/>
</dbReference>
<keyword evidence="8" id="KW-0539">Nucleus</keyword>
<dbReference type="GO" id="GO:0070990">
    <property type="term" value="F:snRNP binding"/>
    <property type="evidence" value="ECO:0007669"/>
    <property type="project" value="TreeGrafter"/>
</dbReference>
<evidence type="ECO:0000256" key="11">
    <source>
        <dbReference type="SAM" id="MobiDB-lite"/>
    </source>
</evidence>
<dbReference type="GO" id="GO:0071004">
    <property type="term" value="C:U2-type prespliceosome"/>
    <property type="evidence" value="ECO:0007669"/>
    <property type="project" value="TreeGrafter"/>
</dbReference>
<feature type="compositionally biased region" description="Pro residues" evidence="11">
    <location>
        <begin position="200"/>
        <end position="244"/>
    </location>
</feature>
<dbReference type="Pfam" id="PF01423">
    <property type="entry name" value="LSM"/>
    <property type="match status" value="1"/>
</dbReference>
<proteinExistence type="inferred from homology"/>
<keyword evidence="6" id="KW-0694">RNA-binding</keyword>
<evidence type="ECO:0000256" key="10">
    <source>
        <dbReference type="ARBA" id="ARBA00041355"/>
    </source>
</evidence>
<evidence type="ECO:0000256" key="2">
    <source>
        <dbReference type="ARBA" id="ARBA00004496"/>
    </source>
</evidence>
<dbReference type="Proteomes" id="UP000245609">
    <property type="component" value="Unassembled WGS sequence"/>
</dbReference>
<feature type="domain" description="Sm" evidence="12">
    <location>
        <begin position="4"/>
        <end position="91"/>
    </location>
</feature>
<feature type="region of interest" description="Disordered" evidence="11">
    <location>
        <begin position="181"/>
        <end position="244"/>
    </location>
</feature>
<comment type="subcellular location">
    <subcellularLocation>
        <location evidence="2">Cytoplasm</location>
    </subcellularLocation>
    <subcellularLocation>
        <location evidence="1">Nucleus</location>
    </subcellularLocation>
</comment>
<dbReference type="AlphaFoldDB" id="A0A2T9ZL06"/>
<evidence type="ECO:0000256" key="5">
    <source>
        <dbReference type="ARBA" id="ARBA00022664"/>
    </source>
</evidence>
<name>A0A2T9ZL06_9FUNG</name>
<evidence type="ECO:0000256" key="6">
    <source>
        <dbReference type="ARBA" id="ARBA00022884"/>
    </source>
</evidence>
<evidence type="ECO:0000256" key="7">
    <source>
        <dbReference type="ARBA" id="ARBA00023187"/>
    </source>
</evidence>
<dbReference type="InterPro" id="IPR010920">
    <property type="entry name" value="LSM_dom_sf"/>
</dbReference>
<dbReference type="SUPFAM" id="SSF50182">
    <property type="entry name" value="Sm-like ribonucleoproteins"/>
    <property type="match status" value="1"/>
</dbReference>
<gene>
    <name evidence="13" type="ORF">BB560_000216</name>
</gene>
<dbReference type="GO" id="GO:0005737">
    <property type="term" value="C:cytoplasm"/>
    <property type="evidence" value="ECO:0007669"/>
    <property type="project" value="UniProtKB-SubCell"/>
</dbReference>
<dbReference type="Gene3D" id="2.30.30.100">
    <property type="match status" value="1"/>
</dbReference>
<evidence type="ECO:0000313" key="14">
    <source>
        <dbReference type="Proteomes" id="UP000245609"/>
    </source>
</evidence>
<feature type="compositionally biased region" description="Low complexity" evidence="11">
    <location>
        <begin position="190"/>
        <end position="199"/>
    </location>
</feature>
<dbReference type="SMART" id="SM00651">
    <property type="entry name" value="Sm"/>
    <property type="match status" value="1"/>
</dbReference>